<feature type="transmembrane region" description="Helical" evidence="1">
    <location>
        <begin position="185"/>
        <end position="203"/>
    </location>
</feature>
<feature type="transmembrane region" description="Helical" evidence="1">
    <location>
        <begin position="249"/>
        <end position="278"/>
    </location>
</feature>
<feature type="non-terminal residue" evidence="2">
    <location>
        <position position="347"/>
    </location>
</feature>
<dbReference type="EMBL" id="LAZR01066278">
    <property type="protein sequence ID" value="KKK53894.1"/>
    <property type="molecule type" value="Genomic_DNA"/>
</dbReference>
<accession>A0A0F8YI94</accession>
<dbReference type="AlphaFoldDB" id="A0A0F8YI94"/>
<evidence type="ECO:0000256" key="1">
    <source>
        <dbReference type="SAM" id="Phobius"/>
    </source>
</evidence>
<evidence type="ECO:0000313" key="2">
    <source>
        <dbReference type="EMBL" id="KKK53894.1"/>
    </source>
</evidence>
<comment type="caution">
    <text evidence="2">The sequence shown here is derived from an EMBL/GenBank/DDBJ whole genome shotgun (WGS) entry which is preliminary data.</text>
</comment>
<name>A0A0F8YI94_9ZZZZ</name>
<sequence length="347" mass="37571">VEQSVLNSSLAAFTKRLGEAKDGAGGLFSLLKRTQDGRILLKQLNATTDVGVALGLMADEMVKIEDPTKKAAFASAAFSRAGMSMVNLLNQGSDGVDKLKTRHFELAGSQEKGARNAAKMADAMTDVKASMQGVKAEILTALAPAFLEMTTRMTEWFTANRKQIGEWVAAFGEKLPGHINTVKEVFLKLVGALETVVAAVGGLKNALLILGTLMVVKFAISVGMVVSSLVSLAWAAGLAAFAFRGKLLIALRAVGAALLANPILLIAVLLGAAVALIIRDWEYFVEFFKLLWEKVGGYFKTWFNWMKTVFFNFTPLGLLIKHWGPVSEFFESMWDGVVSVFQAAWEK</sequence>
<gene>
    <name evidence="2" type="ORF">LCGC14_3090200</name>
</gene>
<feature type="non-terminal residue" evidence="2">
    <location>
        <position position="1"/>
    </location>
</feature>
<organism evidence="2">
    <name type="scientific">marine sediment metagenome</name>
    <dbReference type="NCBI Taxonomy" id="412755"/>
    <lineage>
        <taxon>unclassified sequences</taxon>
        <taxon>metagenomes</taxon>
        <taxon>ecological metagenomes</taxon>
    </lineage>
</organism>
<keyword evidence="1" id="KW-0472">Membrane</keyword>
<feature type="transmembrane region" description="Helical" evidence="1">
    <location>
        <begin position="215"/>
        <end position="243"/>
    </location>
</feature>
<protein>
    <recommendedName>
        <fullName evidence="3">Phage tail tape measure protein domain-containing protein</fullName>
    </recommendedName>
</protein>
<keyword evidence="1" id="KW-0812">Transmembrane</keyword>
<proteinExistence type="predicted"/>
<keyword evidence="1" id="KW-1133">Transmembrane helix</keyword>
<evidence type="ECO:0008006" key="3">
    <source>
        <dbReference type="Google" id="ProtNLM"/>
    </source>
</evidence>
<reference evidence="2" key="1">
    <citation type="journal article" date="2015" name="Nature">
        <title>Complex archaea that bridge the gap between prokaryotes and eukaryotes.</title>
        <authorList>
            <person name="Spang A."/>
            <person name="Saw J.H."/>
            <person name="Jorgensen S.L."/>
            <person name="Zaremba-Niedzwiedzka K."/>
            <person name="Martijn J."/>
            <person name="Lind A.E."/>
            <person name="van Eijk R."/>
            <person name="Schleper C."/>
            <person name="Guy L."/>
            <person name="Ettema T.J."/>
        </authorList>
    </citation>
    <scope>NUCLEOTIDE SEQUENCE</scope>
</reference>